<name>A0A9P5Z5T4_9AGAR</name>
<dbReference type="Proteomes" id="UP000807469">
    <property type="component" value="Unassembled WGS sequence"/>
</dbReference>
<gene>
    <name evidence="1" type="ORF">BDN70DRAFT_930729</name>
</gene>
<comment type="caution">
    <text evidence="1">The sequence shown here is derived from an EMBL/GenBank/DDBJ whole genome shotgun (WGS) entry which is preliminary data.</text>
</comment>
<evidence type="ECO:0000313" key="1">
    <source>
        <dbReference type="EMBL" id="KAF9481624.1"/>
    </source>
</evidence>
<protein>
    <submittedName>
        <fullName evidence="1">Uncharacterized protein</fullName>
    </submittedName>
</protein>
<proteinExistence type="predicted"/>
<keyword evidence="2" id="KW-1185">Reference proteome</keyword>
<accession>A0A9P5Z5T4</accession>
<evidence type="ECO:0000313" key="2">
    <source>
        <dbReference type="Proteomes" id="UP000807469"/>
    </source>
</evidence>
<sequence length="477" mass="54660">MPTIVNPTLALPTELLHEIIDIVASDFSDKARLSKDLSSLALVSRTSRNHVNQHRFKEVKICNEDDIIHFFAFPQNAQNNPLSAYVRRLEIDIVDDTADSYLSRDNKMRQVLDNAFQYNEHPYKHPSLTFIWDVKYKPAKYGVKGPLSWKNLHSSVQSAFRKILQNPALSTLKVYSLGAVPRDLLQLCKATEYTFADVTFQTPSSHVEAEGILNPWQLHNITSFTTNHSTALVNYFGVNSTDRGNLEPPQFDQIQYLACCVCNDEEYNKTTELMQRAKATRYLSLTILEPMVLLKPLPYNYLEKLDCLCIEYYGALRPHNQKYSENVRNIVNPFLPSIPPVRTLKLCFTIFSTNNHNTELDRIFDYESHDFSPIEKFLAGSSPSTLDVIEIHIKVWATVRYAEEKLLENRLADEGPLYVQTMFFPNLAELATRSTDSTPTLQIYVKPYLTDEFEDEQLSGDPCYGLNTGFSILRKSE</sequence>
<reference evidence="1" key="1">
    <citation type="submission" date="2020-11" db="EMBL/GenBank/DDBJ databases">
        <authorList>
            <consortium name="DOE Joint Genome Institute"/>
            <person name="Ahrendt S."/>
            <person name="Riley R."/>
            <person name="Andreopoulos W."/>
            <person name="Labutti K."/>
            <person name="Pangilinan J."/>
            <person name="Ruiz-Duenas F.J."/>
            <person name="Barrasa J.M."/>
            <person name="Sanchez-Garcia M."/>
            <person name="Camarero S."/>
            <person name="Miyauchi S."/>
            <person name="Serrano A."/>
            <person name="Linde D."/>
            <person name="Babiker R."/>
            <person name="Drula E."/>
            <person name="Ayuso-Fernandez I."/>
            <person name="Pacheco R."/>
            <person name="Padilla G."/>
            <person name="Ferreira P."/>
            <person name="Barriuso J."/>
            <person name="Kellner H."/>
            <person name="Castanera R."/>
            <person name="Alfaro M."/>
            <person name="Ramirez L."/>
            <person name="Pisabarro A.G."/>
            <person name="Kuo A."/>
            <person name="Tritt A."/>
            <person name="Lipzen A."/>
            <person name="He G."/>
            <person name="Yan M."/>
            <person name="Ng V."/>
            <person name="Cullen D."/>
            <person name="Martin F."/>
            <person name="Rosso M.-N."/>
            <person name="Henrissat B."/>
            <person name="Hibbett D."/>
            <person name="Martinez A.T."/>
            <person name="Grigoriev I.V."/>
        </authorList>
    </citation>
    <scope>NUCLEOTIDE SEQUENCE</scope>
    <source>
        <strain evidence="1">CIRM-BRFM 674</strain>
    </source>
</reference>
<organism evidence="1 2">
    <name type="scientific">Pholiota conissans</name>
    <dbReference type="NCBI Taxonomy" id="109636"/>
    <lineage>
        <taxon>Eukaryota</taxon>
        <taxon>Fungi</taxon>
        <taxon>Dikarya</taxon>
        <taxon>Basidiomycota</taxon>
        <taxon>Agaricomycotina</taxon>
        <taxon>Agaricomycetes</taxon>
        <taxon>Agaricomycetidae</taxon>
        <taxon>Agaricales</taxon>
        <taxon>Agaricineae</taxon>
        <taxon>Strophariaceae</taxon>
        <taxon>Pholiota</taxon>
    </lineage>
</organism>
<dbReference type="EMBL" id="MU155176">
    <property type="protein sequence ID" value="KAF9481624.1"/>
    <property type="molecule type" value="Genomic_DNA"/>
</dbReference>
<dbReference type="AlphaFoldDB" id="A0A9P5Z5T4"/>